<evidence type="ECO:0000313" key="2">
    <source>
        <dbReference type="Proteomes" id="UP001060215"/>
    </source>
</evidence>
<gene>
    <name evidence="1" type="ORF">LOK49_LG06G01115</name>
</gene>
<organism evidence="1 2">
    <name type="scientific">Camellia lanceoleosa</name>
    <dbReference type="NCBI Taxonomy" id="1840588"/>
    <lineage>
        <taxon>Eukaryota</taxon>
        <taxon>Viridiplantae</taxon>
        <taxon>Streptophyta</taxon>
        <taxon>Embryophyta</taxon>
        <taxon>Tracheophyta</taxon>
        <taxon>Spermatophyta</taxon>
        <taxon>Magnoliopsida</taxon>
        <taxon>eudicotyledons</taxon>
        <taxon>Gunneridae</taxon>
        <taxon>Pentapetalae</taxon>
        <taxon>asterids</taxon>
        <taxon>Ericales</taxon>
        <taxon>Theaceae</taxon>
        <taxon>Camellia</taxon>
    </lineage>
</organism>
<comment type="caution">
    <text evidence="1">The sequence shown here is derived from an EMBL/GenBank/DDBJ whole genome shotgun (WGS) entry which is preliminary data.</text>
</comment>
<dbReference type="EMBL" id="CM045762">
    <property type="protein sequence ID" value="KAI8011737.1"/>
    <property type="molecule type" value="Genomic_DNA"/>
</dbReference>
<dbReference type="Proteomes" id="UP001060215">
    <property type="component" value="Chromosome 5"/>
</dbReference>
<protein>
    <submittedName>
        <fullName evidence="1">G-type lectin S-receptor-like serine/threonine-protein kinase</fullName>
    </submittedName>
</protein>
<reference evidence="1 2" key="1">
    <citation type="journal article" date="2022" name="Plant J.">
        <title>Chromosome-level genome of Camellia lanceoleosa provides a valuable resource for understanding genome evolution and self-incompatibility.</title>
        <authorList>
            <person name="Gong W."/>
            <person name="Xiao S."/>
            <person name="Wang L."/>
            <person name="Liao Z."/>
            <person name="Chang Y."/>
            <person name="Mo W."/>
            <person name="Hu G."/>
            <person name="Li W."/>
            <person name="Zhao G."/>
            <person name="Zhu H."/>
            <person name="Hu X."/>
            <person name="Ji K."/>
            <person name="Xiang X."/>
            <person name="Song Q."/>
            <person name="Yuan D."/>
            <person name="Jin S."/>
            <person name="Zhang L."/>
        </authorList>
    </citation>
    <scope>NUCLEOTIDE SEQUENCE [LARGE SCALE GENOMIC DNA]</scope>
    <source>
        <strain evidence="1">SQ_2022a</strain>
    </source>
</reference>
<accession>A0ACC0HFR2</accession>
<keyword evidence="2" id="KW-1185">Reference proteome</keyword>
<sequence>MLSNAQNQVYHSNMLAIIEGESDKENVFGVADKVASSDTGGEVQETELGVPAAGESELAVGREDDVFDEPGMHQGSLLLVCCWQICKNQWAVSLGRSALQVGKLAASSGCNLLVCWWSAGGSVGLMVVSCHSSSELARSHVCSAGQVKVVTWLRGTKERNVLWTLPVQQCEVYAFCGAFGTCNENTLPFCNCPNGFNPTSSNDWNSMSYSGGCMRRIELVCGNNEKKDTFLEYPNMRLPKHPRSVAVGSAEECESNCLSNCSCTAYAYDSDGCSIWIGDLFNMQELLENDDRGRTLYLRVTVSKYSSGKNKKGIIGVVLGSVSVVLLETNVSPPEVTELTGPDVMEEKCGFAAICFVAFLPDILDSKDKGRNKYLEMLLSIAEKFKRSLYNYVWAAAGKQPDLENHLGVDGYGFVEFNSHAAAERVLQTYNRTHMF</sequence>
<evidence type="ECO:0000313" key="1">
    <source>
        <dbReference type="EMBL" id="KAI8011737.1"/>
    </source>
</evidence>
<name>A0ACC0HFR2_9ERIC</name>
<proteinExistence type="predicted"/>